<evidence type="ECO:0000259" key="17">
    <source>
        <dbReference type="PROSITE" id="PS51800"/>
    </source>
</evidence>
<dbReference type="InterPro" id="IPR039044">
    <property type="entry name" value="Trm13"/>
</dbReference>
<sequence>MTKKHKATEEPIPPPPNKPGQCNFWVKRKRRFCHLKAKQSNQYCGEHLVHQDNLDRKRVPCPFDPSHSVFESELEKHMESKCNSRPPPPRSCFSKNINVTLSQSIEEIKPKTLLSSLDKASLQDIIDKVRRIYTEQLPELQKEVLDHDALKDRLQVVTTGRKHAIQQASLLGHMRKQNLLIPDACFVEFGAGRGELSNYLHKATANGSQGTYVLIDRKKCRGKFDSAIRGEGGIESTVERIWMDIKDLDLSCVDTVKGKPIVALSKHLCGAATDLTLKCLMNYYESQKNSGILGIVIALCCHQVCRYNMYPNQEYLLEIGLTQDEFQLLTSMSSWAICGQMPKEGEEPDEHTLECVEAEDIQQGQTHYSGLSHEEREKIGRQCKRIFDMGRVTYLQKHGFDARLVYYVDKDISLENLALVAVPKKSPLDQSTNP</sequence>
<keyword evidence="8 15" id="KW-0819">tRNA processing</keyword>
<dbReference type="GO" id="GO:0008168">
    <property type="term" value="F:methyltransferase activity"/>
    <property type="evidence" value="ECO:0007669"/>
    <property type="project" value="UniProtKB-KW"/>
</dbReference>
<evidence type="ECO:0000256" key="7">
    <source>
        <dbReference type="ARBA" id="ARBA00022691"/>
    </source>
</evidence>
<keyword evidence="10 15" id="KW-0863">Zinc-finger</keyword>
<evidence type="ECO:0000256" key="14">
    <source>
        <dbReference type="ARBA" id="ARBA00049393"/>
    </source>
</evidence>
<dbReference type="InterPro" id="IPR007871">
    <property type="entry name" value="Methyltransferase_TRM13"/>
</dbReference>
<evidence type="ECO:0000256" key="4">
    <source>
        <dbReference type="ARBA" id="ARBA00015883"/>
    </source>
</evidence>
<dbReference type="EMBL" id="JASJQH010000341">
    <property type="protein sequence ID" value="KAK9764933.1"/>
    <property type="molecule type" value="Genomic_DNA"/>
</dbReference>
<dbReference type="Proteomes" id="UP001479436">
    <property type="component" value="Unassembled WGS sequence"/>
</dbReference>
<evidence type="ECO:0000256" key="9">
    <source>
        <dbReference type="ARBA" id="ARBA00022723"/>
    </source>
</evidence>
<evidence type="ECO:0000256" key="3">
    <source>
        <dbReference type="ARBA" id="ARBA00012810"/>
    </source>
</evidence>
<keyword evidence="6 15" id="KW-0808">Transferase</keyword>
<comment type="similarity">
    <text evidence="2 15">Belongs to the methyltransferase TRM13 family.</text>
</comment>
<dbReference type="PANTHER" id="PTHR12998">
    <property type="entry name" value="TRNA:M(4)X MODIFICATION ENZYME TRM13 HOMOLOG"/>
    <property type="match status" value="1"/>
</dbReference>
<proteinExistence type="inferred from homology"/>
<dbReference type="Pfam" id="PF11722">
    <property type="entry name" value="zf-TRM13_CCCH"/>
    <property type="match status" value="1"/>
</dbReference>
<reference evidence="18 19" key="1">
    <citation type="submission" date="2023-04" db="EMBL/GenBank/DDBJ databases">
        <title>Genome of Basidiobolus ranarum AG-B5.</title>
        <authorList>
            <person name="Stajich J.E."/>
            <person name="Carter-House D."/>
            <person name="Gryganskyi A."/>
        </authorList>
    </citation>
    <scope>NUCLEOTIDE SEQUENCE [LARGE SCALE GENOMIC DNA]</scope>
    <source>
        <strain evidence="18 19">AG-B5</strain>
    </source>
</reference>
<comment type="catalytic activity">
    <reaction evidence="13 15">
        <text>cytidine(4) in tRNA(Gly)(GCC) + S-adenosyl-L-methionine = 2'-O-methylcytidine(4) in tRNA(Gly)(GCC) + S-adenosyl-L-homocysteine + H(+)</text>
        <dbReference type="Rhea" id="RHEA:43192"/>
        <dbReference type="Rhea" id="RHEA-COMP:10399"/>
        <dbReference type="Rhea" id="RHEA-COMP:10400"/>
        <dbReference type="ChEBI" id="CHEBI:15378"/>
        <dbReference type="ChEBI" id="CHEBI:57856"/>
        <dbReference type="ChEBI" id="CHEBI:59789"/>
        <dbReference type="ChEBI" id="CHEBI:74495"/>
        <dbReference type="ChEBI" id="CHEBI:82748"/>
        <dbReference type="EC" id="2.1.1.225"/>
    </reaction>
</comment>
<organism evidence="18 19">
    <name type="scientific">Basidiobolus ranarum</name>
    <dbReference type="NCBI Taxonomy" id="34480"/>
    <lineage>
        <taxon>Eukaryota</taxon>
        <taxon>Fungi</taxon>
        <taxon>Fungi incertae sedis</taxon>
        <taxon>Zoopagomycota</taxon>
        <taxon>Entomophthoromycotina</taxon>
        <taxon>Basidiobolomycetes</taxon>
        <taxon>Basidiobolales</taxon>
        <taxon>Basidiobolaceae</taxon>
        <taxon>Basidiobolus</taxon>
    </lineage>
</organism>
<dbReference type="InterPro" id="IPR022776">
    <property type="entry name" value="TRM13/UPF0224_CHHC_Znf_dom"/>
</dbReference>
<evidence type="ECO:0000256" key="16">
    <source>
        <dbReference type="SAM" id="MobiDB-lite"/>
    </source>
</evidence>
<dbReference type="Pfam" id="PF05253">
    <property type="entry name" value="zf-U11-48K"/>
    <property type="match status" value="1"/>
</dbReference>
<evidence type="ECO:0000313" key="18">
    <source>
        <dbReference type="EMBL" id="KAK9764933.1"/>
    </source>
</evidence>
<gene>
    <name evidence="18" type="primary">TRM13</name>
    <name evidence="18" type="ORF">K7432_007135</name>
</gene>
<feature type="region of interest" description="Disordered" evidence="16">
    <location>
        <begin position="1"/>
        <end position="20"/>
    </location>
</feature>
<evidence type="ECO:0000256" key="5">
    <source>
        <dbReference type="ARBA" id="ARBA00022603"/>
    </source>
</evidence>
<evidence type="ECO:0000256" key="12">
    <source>
        <dbReference type="ARBA" id="ARBA00048165"/>
    </source>
</evidence>
<evidence type="ECO:0000256" key="15">
    <source>
        <dbReference type="RuleBase" id="RU367103"/>
    </source>
</evidence>
<evidence type="ECO:0000256" key="2">
    <source>
        <dbReference type="ARBA" id="ARBA00005265"/>
    </source>
</evidence>
<name>A0ABR2WTR9_9FUNG</name>
<evidence type="ECO:0000256" key="11">
    <source>
        <dbReference type="ARBA" id="ARBA00022833"/>
    </source>
</evidence>
<comment type="catalytic activity">
    <reaction evidence="14 15">
        <text>adenosine(4) in tRNA(His) + S-adenosyl-L-methionine = 2'-O-methyladenosine(4) in tRNA(His) + S-adenosyl-L-homocysteine + H(+)</text>
        <dbReference type="Rhea" id="RHEA:43196"/>
        <dbReference type="Rhea" id="RHEA-COMP:10401"/>
        <dbReference type="Rhea" id="RHEA-COMP:10402"/>
        <dbReference type="ChEBI" id="CHEBI:15378"/>
        <dbReference type="ChEBI" id="CHEBI:57856"/>
        <dbReference type="ChEBI" id="CHEBI:59789"/>
        <dbReference type="ChEBI" id="CHEBI:74411"/>
        <dbReference type="ChEBI" id="CHEBI:74477"/>
        <dbReference type="EC" id="2.1.1.225"/>
    </reaction>
</comment>
<evidence type="ECO:0000256" key="8">
    <source>
        <dbReference type="ARBA" id="ARBA00022694"/>
    </source>
</evidence>
<dbReference type="Pfam" id="PF05206">
    <property type="entry name" value="TRM13"/>
    <property type="match status" value="1"/>
</dbReference>
<evidence type="ECO:0000256" key="13">
    <source>
        <dbReference type="ARBA" id="ARBA00048635"/>
    </source>
</evidence>
<dbReference type="PANTHER" id="PTHR12998:SF0">
    <property type="entry name" value="TRNA:M(4)X MODIFICATION ENZYME TRM13 HOMOLOG"/>
    <property type="match status" value="1"/>
</dbReference>
<dbReference type="PROSITE" id="PS51800">
    <property type="entry name" value="ZF_CHHC_U11_48K"/>
    <property type="match status" value="1"/>
</dbReference>
<evidence type="ECO:0000313" key="19">
    <source>
        <dbReference type="Proteomes" id="UP001479436"/>
    </source>
</evidence>
<evidence type="ECO:0000256" key="1">
    <source>
        <dbReference type="ARBA" id="ARBA00002267"/>
    </source>
</evidence>
<comment type="catalytic activity">
    <reaction evidence="12 15">
        <text>cytidine(4) in tRNA(Pro) + S-adenosyl-L-methionine = 2'-O-methylcytidine(4) in tRNA(Pro) + S-adenosyl-L-homocysteine + H(+)</text>
        <dbReference type="Rhea" id="RHEA:32767"/>
        <dbReference type="Rhea" id="RHEA-COMP:10397"/>
        <dbReference type="Rhea" id="RHEA-COMP:10398"/>
        <dbReference type="ChEBI" id="CHEBI:15378"/>
        <dbReference type="ChEBI" id="CHEBI:57856"/>
        <dbReference type="ChEBI" id="CHEBI:59789"/>
        <dbReference type="ChEBI" id="CHEBI:74495"/>
        <dbReference type="ChEBI" id="CHEBI:82748"/>
        <dbReference type="EC" id="2.1.1.225"/>
    </reaction>
</comment>
<dbReference type="GO" id="GO:0032259">
    <property type="term" value="P:methylation"/>
    <property type="evidence" value="ECO:0007669"/>
    <property type="project" value="UniProtKB-KW"/>
</dbReference>
<feature type="domain" description="CHHC U11-48K-type" evidence="17">
    <location>
        <begin position="58"/>
        <end position="85"/>
    </location>
</feature>
<keyword evidence="11 15" id="KW-0862">Zinc</keyword>
<evidence type="ECO:0000256" key="6">
    <source>
        <dbReference type="ARBA" id="ARBA00022679"/>
    </source>
</evidence>
<accession>A0ABR2WTR9</accession>
<keyword evidence="7 15" id="KW-0949">S-adenosyl-L-methionine</keyword>
<keyword evidence="9 15" id="KW-0479">Metal-binding</keyword>
<dbReference type="EC" id="2.1.1.225" evidence="3 15"/>
<comment type="caution">
    <text evidence="18">The sequence shown here is derived from an EMBL/GenBank/DDBJ whole genome shotgun (WGS) entry which is preliminary data.</text>
</comment>
<evidence type="ECO:0000256" key="10">
    <source>
        <dbReference type="ARBA" id="ARBA00022771"/>
    </source>
</evidence>
<keyword evidence="19" id="KW-1185">Reference proteome</keyword>
<comment type="function">
    <text evidence="1 15">tRNA methylase which 2'-O-methylates cytidine(4) in tRNA(Pro) and tRNA(Gly)(GCC), and adenosine(4) in tRNA(His).</text>
</comment>
<keyword evidence="5 15" id="KW-0489">Methyltransferase</keyword>
<protein>
    <recommendedName>
        <fullName evidence="4 15">tRNA:m(4)X modification enzyme TRM13</fullName>
        <ecNumber evidence="3 15">2.1.1.225</ecNumber>
    </recommendedName>
</protein>
<dbReference type="InterPro" id="IPR021721">
    <property type="entry name" value="Znf_CCCH-type_TRM13"/>
</dbReference>